<evidence type="ECO:0000313" key="3">
    <source>
        <dbReference type="Proteomes" id="UP000622552"/>
    </source>
</evidence>
<feature type="transmembrane region" description="Helical" evidence="1">
    <location>
        <begin position="63"/>
        <end position="80"/>
    </location>
</feature>
<dbReference type="RefSeq" id="WP_197002091.1">
    <property type="nucleotide sequence ID" value="NZ_BONS01000004.1"/>
</dbReference>
<protein>
    <recommendedName>
        <fullName evidence="4">DUF3040 domain-containing protein</fullName>
    </recommendedName>
</protein>
<dbReference type="AlphaFoldDB" id="A0A8J7KV68"/>
<evidence type="ECO:0008006" key="4">
    <source>
        <dbReference type="Google" id="ProtNLM"/>
    </source>
</evidence>
<name>A0A8J7KV68_9ACTN</name>
<proteinExistence type="predicted"/>
<dbReference type="EMBL" id="JADOUF010000001">
    <property type="protein sequence ID" value="MBG6134912.1"/>
    <property type="molecule type" value="Genomic_DNA"/>
</dbReference>
<comment type="caution">
    <text evidence="2">The sequence shown here is derived from an EMBL/GenBank/DDBJ whole genome shotgun (WGS) entry which is preliminary data.</text>
</comment>
<feature type="transmembrane region" description="Helical" evidence="1">
    <location>
        <begin position="39"/>
        <end position="57"/>
    </location>
</feature>
<keyword evidence="1" id="KW-0812">Transmembrane</keyword>
<reference evidence="2" key="1">
    <citation type="submission" date="2020-11" db="EMBL/GenBank/DDBJ databases">
        <title>Sequencing the genomes of 1000 actinobacteria strains.</title>
        <authorList>
            <person name="Klenk H.-P."/>
        </authorList>
    </citation>
    <scope>NUCLEOTIDE SEQUENCE</scope>
    <source>
        <strain evidence="2">DSM 45356</strain>
    </source>
</reference>
<dbReference type="Pfam" id="PF11239">
    <property type="entry name" value="DUF3040"/>
    <property type="match status" value="1"/>
</dbReference>
<evidence type="ECO:0000256" key="1">
    <source>
        <dbReference type="SAM" id="Phobius"/>
    </source>
</evidence>
<gene>
    <name evidence="2" type="ORF">IW245_001106</name>
</gene>
<dbReference type="Proteomes" id="UP000622552">
    <property type="component" value="Unassembled WGS sequence"/>
</dbReference>
<accession>A0A8J7KV68</accession>
<organism evidence="2 3">
    <name type="scientific">Longispora fulva</name>
    <dbReference type="NCBI Taxonomy" id="619741"/>
    <lineage>
        <taxon>Bacteria</taxon>
        <taxon>Bacillati</taxon>
        <taxon>Actinomycetota</taxon>
        <taxon>Actinomycetes</taxon>
        <taxon>Micromonosporales</taxon>
        <taxon>Micromonosporaceae</taxon>
        <taxon>Longispora</taxon>
    </lineage>
</organism>
<sequence length="82" mass="8753">MGLTGEEKRRLREIGRDLERSDPVLARRLGPPGVRARRTVLGFLLLWATLPVVAVVLGAQGALLVALGLAIVCAAVAVMWPV</sequence>
<keyword evidence="1" id="KW-1133">Transmembrane helix</keyword>
<dbReference type="InterPro" id="IPR021401">
    <property type="entry name" value="DUF3040"/>
</dbReference>
<keyword evidence="1" id="KW-0472">Membrane</keyword>
<evidence type="ECO:0000313" key="2">
    <source>
        <dbReference type="EMBL" id="MBG6134912.1"/>
    </source>
</evidence>
<keyword evidence="3" id="KW-1185">Reference proteome</keyword>